<dbReference type="EMBL" id="BNJJ01000030">
    <property type="protein sequence ID" value="GHO88971.1"/>
    <property type="molecule type" value="Genomic_DNA"/>
</dbReference>
<evidence type="ECO:0000256" key="1">
    <source>
        <dbReference type="ARBA" id="ARBA00004196"/>
    </source>
</evidence>
<accession>A0ABQ3VTA6</accession>
<dbReference type="Pfam" id="PF04234">
    <property type="entry name" value="CopC"/>
    <property type="match status" value="1"/>
</dbReference>
<feature type="transmembrane region" description="Helical" evidence="5">
    <location>
        <begin position="377"/>
        <end position="396"/>
    </location>
</feature>
<protein>
    <recommendedName>
        <fullName evidence="6">CopC domain-containing protein</fullName>
    </recommendedName>
</protein>
<gene>
    <name evidence="7" type="ORF">KSZ_69770</name>
</gene>
<dbReference type="InterPro" id="IPR014755">
    <property type="entry name" value="Cu-Rt/internalin_Ig-like"/>
</dbReference>
<sequence length="662" mass="72772">MQQKRWLFIPIALLLSFLAYFCSMLVVPPPAAQAHAYVIGSDPVDGSTIGKVPGEVHIFFNAPISSISNAHIYSIQQGNLVEVNAGASHVATSNSQELITSIKTPDTQPEGSYEVIWTAVANNDGNTTYGIIGFDVGFSGTGVDGTTTLGPTSSNNLEGIHKLDTAAILSIIWEWMTIAALTFWIGLLVIEQFVLTGGRGSGIFSQARKRSYALEWLCLLVLLCSEVISLILRMVRLARTLPDLNVSLLFSIIPNTAYGTIWLLRILLIVMAMILLYLTHRHKAAPVTEPESEPITNFERLTTQDDITASPHETRDLIKNKQAVESEPPQRRHTAIWLALASLITLTFVFTSSVVQVLNPFMSAIVFDWLHLLAQGIWLGGFTYLAFVLLPLLSGAEFEYNTETLTFLLRRLTPILIAGMAIQLVCGLFLSEASISDAQQLINDPFGRTLLVQILLTLFTVGLSIYALYTIRPKLTHQALLLPVVKAELPTRRTRQSEIGSTQRLLKLTAKTMAVCGAIILLCSALESFFAPPIDFPNIKYSNQAQTQKNAPIDSQTRQIGDLTVTLQVLPGRIGYEHTVIVLITDNKGRPVTNAQVNLVTNMQLMNMGEGRISIPQGNPVYIATFDKRVAFNMAGLWNIKVGIQRPGQKTLTDTFKITLTG</sequence>
<dbReference type="PANTHER" id="PTHR34820:SF4">
    <property type="entry name" value="INNER MEMBRANE PROTEIN YEBZ"/>
    <property type="match status" value="1"/>
</dbReference>
<keyword evidence="8" id="KW-1185">Reference proteome</keyword>
<feature type="transmembrane region" description="Helical" evidence="5">
    <location>
        <begin position="512"/>
        <end position="531"/>
    </location>
</feature>
<proteinExistence type="predicted"/>
<dbReference type="RefSeq" id="WP_201366515.1">
    <property type="nucleotide sequence ID" value="NZ_BNJJ01000030.1"/>
</dbReference>
<comment type="caution">
    <text evidence="7">The sequence shown here is derived from an EMBL/GenBank/DDBJ whole genome shotgun (WGS) entry which is preliminary data.</text>
</comment>
<keyword evidence="2" id="KW-0479">Metal-binding</keyword>
<keyword evidence="5" id="KW-0472">Membrane</keyword>
<dbReference type="InterPro" id="IPR014756">
    <property type="entry name" value="Ig_E-set"/>
</dbReference>
<keyword evidence="4" id="KW-0186">Copper</keyword>
<keyword evidence="5" id="KW-1133">Transmembrane helix</keyword>
<organism evidence="7 8">
    <name type="scientific">Dictyobacter formicarum</name>
    <dbReference type="NCBI Taxonomy" id="2778368"/>
    <lineage>
        <taxon>Bacteria</taxon>
        <taxon>Bacillati</taxon>
        <taxon>Chloroflexota</taxon>
        <taxon>Ktedonobacteria</taxon>
        <taxon>Ktedonobacterales</taxon>
        <taxon>Dictyobacteraceae</taxon>
        <taxon>Dictyobacter</taxon>
    </lineage>
</organism>
<dbReference type="Gene3D" id="2.60.40.1220">
    <property type="match status" value="1"/>
</dbReference>
<feature type="domain" description="CopC" evidence="6">
    <location>
        <begin position="35"/>
        <end position="136"/>
    </location>
</feature>
<feature type="transmembrane region" description="Helical" evidence="5">
    <location>
        <begin position="335"/>
        <end position="357"/>
    </location>
</feature>
<dbReference type="InterPro" id="IPR032694">
    <property type="entry name" value="CopC/D"/>
</dbReference>
<evidence type="ECO:0000256" key="3">
    <source>
        <dbReference type="ARBA" id="ARBA00022729"/>
    </source>
</evidence>
<evidence type="ECO:0000256" key="4">
    <source>
        <dbReference type="ARBA" id="ARBA00023008"/>
    </source>
</evidence>
<feature type="transmembrane region" description="Helical" evidence="5">
    <location>
        <begin position="408"/>
        <end position="430"/>
    </location>
</feature>
<dbReference type="Proteomes" id="UP000635565">
    <property type="component" value="Unassembled WGS sequence"/>
</dbReference>
<evidence type="ECO:0000256" key="5">
    <source>
        <dbReference type="SAM" id="Phobius"/>
    </source>
</evidence>
<keyword evidence="3" id="KW-0732">Signal</keyword>
<feature type="transmembrane region" description="Helical" evidence="5">
    <location>
        <begin position="216"/>
        <end position="236"/>
    </location>
</feature>
<dbReference type="InterPro" id="IPR007348">
    <property type="entry name" value="CopC_dom"/>
</dbReference>
<evidence type="ECO:0000313" key="8">
    <source>
        <dbReference type="Proteomes" id="UP000635565"/>
    </source>
</evidence>
<evidence type="ECO:0000259" key="6">
    <source>
        <dbReference type="Pfam" id="PF04234"/>
    </source>
</evidence>
<reference evidence="7 8" key="1">
    <citation type="journal article" date="2021" name="Int. J. Syst. Evol. Microbiol.">
        <title>Reticulibacter mediterranei gen. nov., sp. nov., within the new family Reticulibacteraceae fam. nov., and Ktedonospora formicarum gen. nov., sp. nov., Ktedonobacter robiniae sp. nov., Dictyobacter formicarum sp. nov. and Dictyobacter arantiisoli sp. nov., belonging to the class Ktedonobacteria.</title>
        <authorList>
            <person name="Yabe S."/>
            <person name="Zheng Y."/>
            <person name="Wang C.M."/>
            <person name="Sakai Y."/>
            <person name="Abe K."/>
            <person name="Yokota A."/>
            <person name="Donadio S."/>
            <person name="Cavaletti L."/>
            <person name="Monciardini P."/>
        </authorList>
    </citation>
    <scope>NUCLEOTIDE SEQUENCE [LARGE SCALE GENOMIC DNA]</scope>
    <source>
        <strain evidence="7 8">SOSP1-9</strain>
    </source>
</reference>
<comment type="subcellular location">
    <subcellularLocation>
        <location evidence="1">Cell envelope</location>
    </subcellularLocation>
</comment>
<evidence type="ECO:0000256" key="2">
    <source>
        <dbReference type="ARBA" id="ARBA00022723"/>
    </source>
</evidence>
<evidence type="ECO:0000313" key="7">
    <source>
        <dbReference type="EMBL" id="GHO88971.1"/>
    </source>
</evidence>
<dbReference type="PANTHER" id="PTHR34820">
    <property type="entry name" value="INNER MEMBRANE PROTEIN YEBZ"/>
    <property type="match status" value="1"/>
</dbReference>
<keyword evidence="5" id="KW-0812">Transmembrane</keyword>
<feature type="transmembrane region" description="Helical" evidence="5">
    <location>
        <begin position="450"/>
        <end position="469"/>
    </location>
</feature>
<feature type="transmembrane region" description="Helical" evidence="5">
    <location>
        <begin position="256"/>
        <end position="278"/>
    </location>
</feature>
<name>A0ABQ3VTA6_9CHLR</name>
<dbReference type="SUPFAM" id="SSF81296">
    <property type="entry name" value="E set domains"/>
    <property type="match status" value="1"/>
</dbReference>
<feature type="transmembrane region" description="Helical" evidence="5">
    <location>
        <begin position="172"/>
        <end position="195"/>
    </location>
</feature>